<dbReference type="PROSITE" id="PS00211">
    <property type="entry name" value="ABC_TRANSPORTER_1"/>
    <property type="match status" value="1"/>
</dbReference>
<reference evidence="9 10" key="1">
    <citation type="submission" date="2021-01" db="EMBL/GenBank/DDBJ databases">
        <title>Sequencing the genomes of 1000 actinobacteria strains.</title>
        <authorList>
            <person name="Klenk H.-P."/>
        </authorList>
    </citation>
    <scope>NUCLEOTIDE SEQUENCE [LARGE SCALE GENOMIC DNA]</scope>
    <source>
        <strain evidence="9 10">DSM 18662</strain>
    </source>
</reference>
<keyword evidence="5" id="KW-0547">Nucleotide-binding</keyword>
<evidence type="ECO:0000256" key="1">
    <source>
        <dbReference type="ARBA" id="ARBA00004202"/>
    </source>
</evidence>
<dbReference type="PANTHER" id="PTHR43297:SF2">
    <property type="entry name" value="DIPEPTIDE TRANSPORT ATP-BINDING PROTEIN DPPD"/>
    <property type="match status" value="1"/>
</dbReference>
<evidence type="ECO:0000313" key="10">
    <source>
        <dbReference type="Proteomes" id="UP000704762"/>
    </source>
</evidence>
<evidence type="ECO:0000259" key="8">
    <source>
        <dbReference type="PROSITE" id="PS50893"/>
    </source>
</evidence>
<dbReference type="InterPro" id="IPR050388">
    <property type="entry name" value="ABC_Ni/Peptide_Import"/>
</dbReference>
<keyword evidence="6" id="KW-0067">ATP-binding</keyword>
<dbReference type="InterPro" id="IPR027417">
    <property type="entry name" value="P-loop_NTPase"/>
</dbReference>
<evidence type="ECO:0000256" key="6">
    <source>
        <dbReference type="ARBA" id="ARBA00022840"/>
    </source>
</evidence>
<evidence type="ECO:0000256" key="5">
    <source>
        <dbReference type="ARBA" id="ARBA00022741"/>
    </source>
</evidence>
<organism evidence="9 10">
    <name type="scientific">Microlunatus panaciterrae</name>
    <dbReference type="NCBI Taxonomy" id="400768"/>
    <lineage>
        <taxon>Bacteria</taxon>
        <taxon>Bacillati</taxon>
        <taxon>Actinomycetota</taxon>
        <taxon>Actinomycetes</taxon>
        <taxon>Propionibacteriales</taxon>
        <taxon>Propionibacteriaceae</taxon>
        <taxon>Microlunatus</taxon>
    </lineage>
</organism>
<comment type="caution">
    <text evidence="9">The sequence shown here is derived from an EMBL/GenBank/DDBJ whole genome shotgun (WGS) entry which is preliminary data.</text>
</comment>
<evidence type="ECO:0000256" key="7">
    <source>
        <dbReference type="ARBA" id="ARBA00023136"/>
    </source>
</evidence>
<evidence type="ECO:0000256" key="2">
    <source>
        <dbReference type="ARBA" id="ARBA00005417"/>
    </source>
</evidence>
<proteinExistence type="inferred from homology"/>
<evidence type="ECO:0000313" key="9">
    <source>
        <dbReference type="EMBL" id="MBM7797447.1"/>
    </source>
</evidence>
<keyword evidence="4" id="KW-1003">Cell membrane</keyword>
<gene>
    <name evidence="9" type="ORF">JOE57_000368</name>
</gene>
<dbReference type="InterPro" id="IPR003593">
    <property type="entry name" value="AAA+_ATPase"/>
</dbReference>
<name>A0ABS2REQ8_9ACTN</name>
<keyword evidence="10" id="KW-1185">Reference proteome</keyword>
<accession>A0ABS2REQ8</accession>
<dbReference type="InterPro" id="IPR003439">
    <property type="entry name" value="ABC_transporter-like_ATP-bd"/>
</dbReference>
<keyword evidence="3" id="KW-0813">Transport</keyword>
<comment type="similarity">
    <text evidence="2">Belongs to the ABC transporter superfamily.</text>
</comment>
<comment type="subcellular location">
    <subcellularLocation>
        <location evidence="1">Cell membrane</location>
        <topology evidence="1">Peripheral membrane protein</topology>
    </subcellularLocation>
</comment>
<dbReference type="SMART" id="SM00382">
    <property type="entry name" value="AAA"/>
    <property type="match status" value="1"/>
</dbReference>
<dbReference type="InterPro" id="IPR017871">
    <property type="entry name" value="ABC_transporter-like_CS"/>
</dbReference>
<sequence length="284" mass="30884">MSGPLLEVRDLEVGFGRGGRHRVLHRVSFQVQHRQRLGLIGESGSGKSLTALAVMGLLPDSATASGSVRFRGEELLNRPDRVLARLRGDRMAMVFQEPMTALDPTMQVGRQVAEVIRLHQGAPAGTARQLVVDMLSAVDLPQPDRIVNAFPHQLSGGQRQRVVLAMALVNHPDLLICDEPTTALDVTVQAKVLRVLDAALTAEHEGCLFISHDLAVVSQVCSDVLVMLEGRIVDAGPVTDVFGQPRHPYTAGLVATARLDQVQPGQRLPTLADFYRPDQASWPR</sequence>
<dbReference type="EMBL" id="JAFBCF010000001">
    <property type="protein sequence ID" value="MBM7797447.1"/>
    <property type="molecule type" value="Genomic_DNA"/>
</dbReference>
<dbReference type="CDD" id="cd03257">
    <property type="entry name" value="ABC_NikE_OppD_transporters"/>
    <property type="match status" value="1"/>
</dbReference>
<dbReference type="RefSeq" id="WP_204916133.1">
    <property type="nucleotide sequence ID" value="NZ_BAAAQP010000003.1"/>
</dbReference>
<dbReference type="Gene3D" id="3.40.50.300">
    <property type="entry name" value="P-loop containing nucleotide triphosphate hydrolases"/>
    <property type="match status" value="1"/>
</dbReference>
<feature type="domain" description="ABC transporter" evidence="8">
    <location>
        <begin position="8"/>
        <end position="254"/>
    </location>
</feature>
<dbReference type="PROSITE" id="PS50893">
    <property type="entry name" value="ABC_TRANSPORTER_2"/>
    <property type="match status" value="1"/>
</dbReference>
<evidence type="ECO:0000256" key="3">
    <source>
        <dbReference type="ARBA" id="ARBA00022448"/>
    </source>
</evidence>
<evidence type="ECO:0000256" key="4">
    <source>
        <dbReference type="ARBA" id="ARBA00022475"/>
    </source>
</evidence>
<dbReference type="PANTHER" id="PTHR43297">
    <property type="entry name" value="OLIGOPEPTIDE TRANSPORT ATP-BINDING PROTEIN APPD"/>
    <property type="match status" value="1"/>
</dbReference>
<protein>
    <submittedName>
        <fullName evidence="9">ABC-type dipeptide/oligopeptide/nickel transport system ATPase component</fullName>
    </submittedName>
</protein>
<dbReference type="Proteomes" id="UP000704762">
    <property type="component" value="Unassembled WGS sequence"/>
</dbReference>
<dbReference type="Pfam" id="PF00005">
    <property type="entry name" value="ABC_tran"/>
    <property type="match status" value="1"/>
</dbReference>
<keyword evidence="7" id="KW-0472">Membrane</keyword>
<dbReference type="SUPFAM" id="SSF52540">
    <property type="entry name" value="P-loop containing nucleoside triphosphate hydrolases"/>
    <property type="match status" value="1"/>
</dbReference>